<keyword evidence="4" id="KW-0862">Zinc</keyword>
<dbReference type="SMART" id="SM00355">
    <property type="entry name" value="ZnF_C2H2"/>
    <property type="match status" value="3"/>
</dbReference>
<keyword evidence="9" id="KW-1185">Reference proteome</keyword>
<dbReference type="PROSITE" id="PS00028">
    <property type="entry name" value="ZINC_FINGER_C2H2_1"/>
    <property type="match status" value="2"/>
</dbReference>
<feature type="compositionally biased region" description="Acidic residues" evidence="6">
    <location>
        <begin position="19"/>
        <end position="37"/>
    </location>
</feature>
<feature type="compositionally biased region" description="Pro residues" evidence="6">
    <location>
        <begin position="62"/>
        <end position="72"/>
    </location>
</feature>
<dbReference type="OrthoDB" id="8922241at2759"/>
<dbReference type="STRING" id="1314674.A0A0D7BBL4"/>
<feature type="domain" description="C2H2-type" evidence="7">
    <location>
        <begin position="290"/>
        <end position="319"/>
    </location>
</feature>
<feature type="domain" description="C2H2-type" evidence="7">
    <location>
        <begin position="347"/>
        <end position="377"/>
    </location>
</feature>
<dbReference type="InterPro" id="IPR013087">
    <property type="entry name" value="Znf_C2H2_type"/>
</dbReference>
<protein>
    <recommendedName>
        <fullName evidence="7">C2H2-type domain-containing protein</fullName>
    </recommendedName>
</protein>
<evidence type="ECO:0000256" key="2">
    <source>
        <dbReference type="ARBA" id="ARBA00022737"/>
    </source>
</evidence>
<name>A0A0D7BBL4_9AGAR</name>
<evidence type="ECO:0000313" key="9">
    <source>
        <dbReference type="Proteomes" id="UP000054007"/>
    </source>
</evidence>
<proteinExistence type="predicted"/>
<feature type="compositionally biased region" description="Acidic residues" evidence="6">
    <location>
        <begin position="537"/>
        <end position="552"/>
    </location>
</feature>
<evidence type="ECO:0000256" key="3">
    <source>
        <dbReference type="ARBA" id="ARBA00022771"/>
    </source>
</evidence>
<gene>
    <name evidence="8" type="ORF">CYLTODRAFT_396251</name>
</gene>
<feature type="compositionally biased region" description="Basic and acidic residues" evidence="6">
    <location>
        <begin position="38"/>
        <end position="48"/>
    </location>
</feature>
<organism evidence="8 9">
    <name type="scientific">Cylindrobasidium torrendii FP15055 ss-10</name>
    <dbReference type="NCBI Taxonomy" id="1314674"/>
    <lineage>
        <taxon>Eukaryota</taxon>
        <taxon>Fungi</taxon>
        <taxon>Dikarya</taxon>
        <taxon>Basidiomycota</taxon>
        <taxon>Agaricomycotina</taxon>
        <taxon>Agaricomycetes</taxon>
        <taxon>Agaricomycetidae</taxon>
        <taxon>Agaricales</taxon>
        <taxon>Marasmiineae</taxon>
        <taxon>Physalacriaceae</taxon>
        <taxon>Cylindrobasidium</taxon>
    </lineage>
</organism>
<dbReference type="GO" id="GO:0045944">
    <property type="term" value="P:positive regulation of transcription by RNA polymerase II"/>
    <property type="evidence" value="ECO:0007669"/>
    <property type="project" value="UniProtKB-ARBA"/>
</dbReference>
<evidence type="ECO:0000256" key="1">
    <source>
        <dbReference type="ARBA" id="ARBA00022723"/>
    </source>
</evidence>
<feature type="compositionally biased region" description="Low complexity" evidence="6">
    <location>
        <begin position="525"/>
        <end position="536"/>
    </location>
</feature>
<dbReference type="EMBL" id="KN880514">
    <property type="protein sequence ID" value="KIY67908.1"/>
    <property type="molecule type" value="Genomic_DNA"/>
</dbReference>
<sequence>MSLPESELPGIPPAKNLELSDDDDDDDDSDSDIDEEAEKMAQRLRAELLADISRVNAAAVTPQPPPKGPLPSPQQSNTSSVQALSKKEEAILGSMRTILTLLDRDVPARSHMQATPIPSLGNVSVHTILTSLVSSTRVPPEMAKTLHESIIALTRNNDLFDLGKRKRDAQAVPPSQDIIQEPVKRGTYAQHYDLNAQLVEAVGMVSHTLAATASSPLEPTSIHPIQLHLHQIFLFAVTSAPRAGTGTNTLQEIAGLIQVIGVLTGIQIGQNPPAVSSQNPPFNGIVTAVYPCLASGCQKTFSRLFNLRAHQRVHAVDRPYRCPTCPASFVRNHDLKRHVQLHDNKAWKCSGCDKMFSRRDAIKRHKKLSEAHRSKGEACVHGDIIEVENGDDDEGIREEKRVKMWNGISQNVANGGANEVEEGEIQPVMLAQLQTTVLTLHPVLQNRVTNALGNAAAGAPPMNTGQTQSALASVIARVQVQTEMPPAPSEQEPAPAPPPAVPEALSMYGLSDAQTKMLEDAISGAARAAQAQAEAEAALEEEEDESDDEMDMEPVPIPSPAPAEMTAIGNNG</sequence>
<dbReference type="PANTHER" id="PTHR19818">
    <property type="entry name" value="ZINC FINGER PROTEIN ZIC AND GLI"/>
    <property type="match status" value="1"/>
</dbReference>
<dbReference type="InterPro" id="IPR036236">
    <property type="entry name" value="Znf_C2H2_sf"/>
</dbReference>
<keyword evidence="3 5" id="KW-0863">Zinc-finger</keyword>
<accession>A0A0D7BBL4</accession>
<dbReference type="InterPro" id="IPR050329">
    <property type="entry name" value="GLI_C2H2-zinc-finger"/>
</dbReference>
<dbReference type="GO" id="GO:0000981">
    <property type="term" value="F:DNA-binding transcription factor activity, RNA polymerase II-specific"/>
    <property type="evidence" value="ECO:0007669"/>
    <property type="project" value="TreeGrafter"/>
</dbReference>
<keyword evidence="2" id="KW-0677">Repeat</keyword>
<feature type="non-terminal residue" evidence="8">
    <location>
        <position position="1"/>
    </location>
</feature>
<dbReference type="GO" id="GO:0008270">
    <property type="term" value="F:zinc ion binding"/>
    <property type="evidence" value="ECO:0007669"/>
    <property type="project" value="UniProtKB-KW"/>
</dbReference>
<feature type="region of interest" description="Disordered" evidence="6">
    <location>
        <begin position="1"/>
        <end position="84"/>
    </location>
</feature>
<evidence type="ECO:0000256" key="6">
    <source>
        <dbReference type="SAM" id="MobiDB-lite"/>
    </source>
</evidence>
<dbReference type="Proteomes" id="UP000054007">
    <property type="component" value="Unassembled WGS sequence"/>
</dbReference>
<feature type="domain" description="C2H2-type" evidence="7">
    <location>
        <begin position="320"/>
        <end position="347"/>
    </location>
</feature>
<dbReference type="SUPFAM" id="SSF57667">
    <property type="entry name" value="beta-beta-alpha zinc fingers"/>
    <property type="match status" value="1"/>
</dbReference>
<dbReference type="PANTHER" id="PTHR19818:SF139">
    <property type="entry name" value="PAIR-RULE PROTEIN ODD-PAIRED"/>
    <property type="match status" value="1"/>
</dbReference>
<dbReference type="Pfam" id="PF00096">
    <property type="entry name" value="zf-C2H2"/>
    <property type="match status" value="3"/>
</dbReference>
<evidence type="ECO:0000256" key="4">
    <source>
        <dbReference type="ARBA" id="ARBA00022833"/>
    </source>
</evidence>
<dbReference type="GO" id="GO:0005634">
    <property type="term" value="C:nucleus"/>
    <property type="evidence" value="ECO:0007669"/>
    <property type="project" value="UniProtKB-ARBA"/>
</dbReference>
<evidence type="ECO:0000259" key="7">
    <source>
        <dbReference type="PROSITE" id="PS50157"/>
    </source>
</evidence>
<evidence type="ECO:0000313" key="8">
    <source>
        <dbReference type="EMBL" id="KIY67908.1"/>
    </source>
</evidence>
<dbReference type="AlphaFoldDB" id="A0A0D7BBL4"/>
<dbReference type="Gene3D" id="3.30.160.60">
    <property type="entry name" value="Classic Zinc Finger"/>
    <property type="match status" value="2"/>
</dbReference>
<dbReference type="FunFam" id="3.30.160.60:FF:002343">
    <property type="entry name" value="Zinc finger protein 33A"/>
    <property type="match status" value="1"/>
</dbReference>
<evidence type="ECO:0000256" key="5">
    <source>
        <dbReference type="PROSITE-ProRule" id="PRU00042"/>
    </source>
</evidence>
<reference evidence="8 9" key="1">
    <citation type="journal article" date="2015" name="Fungal Genet. Biol.">
        <title>Evolution of novel wood decay mechanisms in Agaricales revealed by the genome sequences of Fistulina hepatica and Cylindrobasidium torrendii.</title>
        <authorList>
            <person name="Floudas D."/>
            <person name="Held B.W."/>
            <person name="Riley R."/>
            <person name="Nagy L.G."/>
            <person name="Koehler G."/>
            <person name="Ransdell A.S."/>
            <person name="Younus H."/>
            <person name="Chow J."/>
            <person name="Chiniquy J."/>
            <person name="Lipzen A."/>
            <person name="Tritt A."/>
            <person name="Sun H."/>
            <person name="Haridas S."/>
            <person name="LaButti K."/>
            <person name="Ohm R.A."/>
            <person name="Kues U."/>
            <person name="Blanchette R.A."/>
            <person name="Grigoriev I.V."/>
            <person name="Minto R.E."/>
            <person name="Hibbett D.S."/>
        </authorList>
    </citation>
    <scope>NUCLEOTIDE SEQUENCE [LARGE SCALE GENOMIC DNA]</scope>
    <source>
        <strain evidence="8 9">FP15055 ss-10</strain>
    </source>
</reference>
<feature type="region of interest" description="Disordered" evidence="6">
    <location>
        <begin position="523"/>
        <end position="572"/>
    </location>
</feature>
<dbReference type="PROSITE" id="PS50157">
    <property type="entry name" value="ZINC_FINGER_C2H2_2"/>
    <property type="match status" value="3"/>
</dbReference>
<dbReference type="GO" id="GO:0000978">
    <property type="term" value="F:RNA polymerase II cis-regulatory region sequence-specific DNA binding"/>
    <property type="evidence" value="ECO:0007669"/>
    <property type="project" value="TreeGrafter"/>
</dbReference>
<keyword evidence="1" id="KW-0479">Metal-binding</keyword>